<gene>
    <name evidence="13" type="ORF">MA16_Dca000969</name>
</gene>
<protein>
    <recommendedName>
        <fullName evidence="12">Calcium uniporter protein C-terminal domain-containing protein</fullName>
    </recommendedName>
</protein>
<evidence type="ECO:0000256" key="9">
    <source>
        <dbReference type="ARBA" id="ARBA00023136"/>
    </source>
</evidence>
<organism evidence="13 14">
    <name type="scientific">Dendrobium catenatum</name>
    <dbReference type="NCBI Taxonomy" id="906689"/>
    <lineage>
        <taxon>Eukaryota</taxon>
        <taxon>Viridiplantae</taxon>
        <taxon>Streptophyta</taxon>
        <taxon>Embryophyta</taxon>
        <taxon>Tracheophyta</taxon>
        <taxon>Spermatophyta</taxon>
        <taxon>Magnoliopsida</taxon>
        <taxon>Liliopsida</taxon>
        <taxon>Asparagales</taxon>
        <taxon>Orchidaceae</taxon>
        <taxon>Epidendroideae</taxon>
        <taxon>Malaxideae</taxon>
        <taxon>Dendrobiinae</taxon>
        <taxon>Dendrobium</taxon>
    </lineage>
</organism>
<dbReference type="PANTHER" id="PTHR13462:SF31">
    <property type="entry name" value="CALCIUM UNIPORTER PROTEIN 1, MITOCHONDRIAL"/>
    <property type="match status" value="1"/>
</dbReference>
<comment type="similarity">
    <text evidence="2">Belongs to the MCU (TC 1.A.77) family.</text>
</comment>
<dbReference type="STRING" id="906689.A0A2I0WL39"/>
<evidence type="ECO:0000256" key="2">
    <source>
        <dbReference type="ARBA" id="ARBA00005653"/>
    </source>
</evidence>
<dbReference type="GO" id="GO:0005262">
    <property type="term" value="F:calcium channel activity"/>
    <property type="evidence" value="ECO:0007669"/>
    <property type="project" value="TreeGrafter"/>
</dbReference>
<evidence type="ECO:0000313" key="13">
    <source>
        <dbReference type="EMBL" id="PKU76366.1"/>
    </source>
</evidence>
<accession>A0A2I0WL39</accession>
<dbReference type="GO" id="GO:1990246">
    <property type="term" value="C:uniplex complex"/>
    <property type="evidence" value="ECO:0007669"/>
    <property type="project" value="TreeGrafter"/>
</dbReference>
<dbReference type="OrthoDB" id="278338at2759"/>
<evidence type="ECO:0000313" key="14">
    <source>
        <dbReference type="Proteomes" id="UP000233837"/>
    </source>
</evidence>
<feature type="domain" description="Calcium uniporter protein C-terminal" evidence="12">
    <location>
        <begin position="162"/>
        <end position="322"/>
    </location>
</feature>
<dbReference type="GO" id="GO:0051560">
    <property type="term" value="P:mitochondrial calcium ion homeostasis"/>
    <property type="evidence" value="ECO:0007669"/>
    <property type="project" value="InterPro"/>
</dbReference>
<evidence type="ECO:0000259" key="12">
    <source>
        <dbReference type="Pfam" id="PF04678"/>
    </source>
</evidence>
<feature type="transmembrane region" description="Helical" evidence="11">
    <location>
        <begin position="238"/>
        <end position="258"/>
    </location>
</feature>
<keyword evidence="3" id="KW-0813">Transport</keyword>
<dbReference type="AlphaFoldDB" id="A0A2I0WL39"/>
<feature type="region of interest" description="Disordered" evidence="10">
    <location>
        <begin position="18"/>
        <end position="43"/>
    </location>
</feature>
<keyword evidence="7 11" id="KW-1133">Transmembrane helix</keyword>
<proteinExistence type="inferred from homology"/>
<keyword evidence="9 11" id="KW-0472">Membrane</keyword>
<evidence type="ECO:0000256" key="8">
    <source>
        <dbReference type="ARBA" id="ARBA00023065"/>
    </source>
</evidence>
<dbReference type="GO" id="GO:0015292">
    <property type="term" value="F:uniporter activity"/>
    <property type="evidence" value="ECO:0007669"/>
    <property type="project" value="TreeGrafter"/>
</dbReference>
<reference evidence="13 14" key="1">
    <citation type="journal article" date="2016" name="Sci. Rep.">
        <title>The Dendrobium catenatum Lindl. genome sequence provides insights into polysaccharide synthase, floral development and adaptive evolution.</title>
        <authorList>
            <person name="Zhang G.Q."/>
            <person name="Xu Q."/>
            <person name="Bian C."/>
            <person name="Tsai W.C."/>
            <person name="Yeh C.M."/>
            <person name="Liu K.W."/>
            <person name="Yoshida K."/>
            <person name="Zhang L.S."/>
            <person name="Chang S.B."/>
            <person name="Chen F."/>
            <person name="Shi Y."/>
            <person name="Su Y.Y."/>
            <person name="Zhang Y.Q."/>
            <person name="Chen L.J."/>
            <person name="Yin Y."/>
            <person name="Lin M."/>
            <person name="Huang H."/>
            <person name="Deng H."/>
            <person name="Wang Z.W."/>
            <person name="Zhu S.L."/>
            <person name="Zhao X."/>
            <person name="Deng C."/>
            <person name="Niu S.C."/>
            <person name="Huang J."/>
            <person name="Wang M."/>
            <person name="Liu G.H."/>
            <person name="Yang H.J."/>
            <person name="Xiao X.J."/>
            <person name="Hsiao Y.Y."/>
            <person name="Wu W.L."/>
            <person name="Chen Y.Y."/>
            <person name="Mitsuda N."/>
            <person name="Ohme-Takagi M."/>
            <person name="Luo Y.B."/>
            <person name="Van de Peer Y."/>
            <person name="Liu Z.J."/>
        </authorList>
    </citation>
    <scope>NUCLEOTIDE SEQUENCE [LARGE SCALE GENOMIC DNA]</scope>
    <source>
        <tissue evidence="13">The whole plant</tissue>
    </source>
</reference>
<dbReference type="InterPro" id="IPR006769">
    <property type="entry name" value="MCU_C"/>
</dbReference>
<keyword evidence="4" id="KW-0109">Calcium transport</keyword>
<dbReference type="InterPro" id="IPR039055">
    <property type="entry name" value="MCU_fam"/>
</dbReference>
<evidence type="ECO:0000256" key="6">
    <source>
        <dbReference type="ARBA" id="ARBA00022837"/>
    </source>
</evidence>
<keyword evidence="6" id="KW-0106">Calcium</keyword>
<keyword evidence="5 11" id="KW-0812">Transmembrane</keyword>
<feature type="transmembrane region" description="Helical" evidence="11">
    <location>
        <begin position="264"/>
        <end position="284"/>
    </location>
</feature>
<dbReference type="EMBL" id="KZ502537">
    <property type="protein sequence ID" value="PKU76366.1"/>
    <property type="molecule type" value="Genomic_DNA"/>
</dbReference>
<reference evidence="13 14" key="2">
    <citation type="journal article" date="2017" name="Nature">
        <title>The Apostasia genome and the evolution of orchids.</title>
        <authorList>
            <person name="Zhang G.Q."/>
            <person name="Liu K.W."/>
            <person name="Li Z."/>
            <person name="Lohaus R."/>
            <person name="Hsiao Y.Y."/>
            <person name="Niu S.C."/>
            <person name="Wang J.Y."/>
            <person name="Lin Y.C."/>
            <person name="Xu Q."/>
            <person name="Chen L.J."/>
            <person name="Yoshida K."/>
            <person name="Fujiwara S."/>
            <person name="Wang Z.W."/>
            <person name="Zhang Y.Q."/>
            <person name="Mitsuda N."/>
            <person name="Wang M."/>
            <person name="Liu G.H."/>
            <person name="Pecoraro L."/>
            <person name="Huang H.X."/>
            <person name="Xiao X.J."/>
            <person name="Lin M."/>
            <person name="Wu X.Y."/>
            <person name="Wu W.L."/>
            <person name="Chen Y.Y."/>
            <person name="Chang S.B."/>
            <person name="Sakamoto S."/>
            <person name="Ohme-Takagi M."/>
            <person name="Yagi M."/>
            <person name="Zeng S.J."/>
            <person name="Shen C.Y."/>
            <person name="Yeh C.M."/>
            <person name="Luo Y.B."/>
            <person name="Tsai W.C."/>
            <person name="Van de Peer Y."/>
            <person name="Liu Z.J."/>
        </authorList>
    </citation>
    <scope>NUCLEOTIDE SEQUENCE [LARGE SCALE GENOMIC DNA]</scope>
    <source>
        <tissue evidence="13">The whole plant</tissue>
    </source>
</reference>
<keyword evidence="14" id="KW-1185">Reference proteome</keyword>
<evidence type="ECO:0000256" key="7">
    <source>
        <dbReference type="ARBA" id="ARBA00022989"/>
    </source>
</evidence>
<evidence type="ECO:0000256" key="3">
    <source>
        <dbReference type="ARBA" id="ARBA00022448"/>
    </source>
</evidence>
<evidence type="ECO:0000256" key="10">
    <source>
        <dbReference type="SAM" id="MobiDB-lite"/>
    </source>
</evidence>
<keyword evidence="8" id="KW-0406">Ion transport</keyword>
<dbReference type="Pfam" id="PF04678">
    <property type="entry name" value="MCU"/>
    <property type="match status" value="1"/>
</dbReference>
<sequence>MALRKMLSGRFVHFTKYSSTRAAHPPPSPDLRRLLPGSTTAGTSNRRILLQRRSISQSGAAVLPTSIRNPLPVGDNLIERIRSSMMQDRIRIDSFVPPLHVREEGGEMSKMVISVADLRKVLKASQIEAARAKLRGIPSSYVGYSEFAEICREAAVGSDECAQEIAAALDHSGAVIVLADVVFLRPEQLARAIESVITPQPQPIPRVADDVRSNELKEMEVEKAAIDKKAEAQVKKELWAGLGLLLIQTAGFMRLTFWELSWDVMEPICFFTTSLYFMLGYAFFLRTAKEPSFEGFFSSRFAAKQRRLMKSHGFNLSKFNELKSVNSQICNASSSHL</sequence>
<evidence type="ECO:0000256" key="4">
    <source>
        <dbReference type="ARBA" id="ARBA00022568"/>
    </source>
</evidence>
<evidence type="ECO:0000256" key="1">
    <source>
        <dbReference type="ARBA" id="ARBA00004141"/>
    </source>
</evidence>
<comment type="subcellular location">
    <subcellularLocation>
        <location evidence="1">Membrane</location>
        <topology evidence="1">Multi-pass membrane protein</topology>
    </subcellularLocation>
</comment>
<dbReference type="PANTHER" id="PTHR13462">
    <property type="entry name" value="CALCIUM UNIPORTER PROTEIN, MITOCHONDRIAL"/>
    <property type="match status" value="1"/>
</dbReference>
<evidence type="ECO:0000256" key="5">
    <source>
        <dbReference type="ARBA" id="ARBA00022692"/>
    </source>
</evidence>
<dbReference type="Proteomes" id="UP000233837">
    <property type="component" value="Unassembled WGS sequence"/>
</dbReference>
<evidence type="ECO:0000256" key="11">
    <source>
        <dbReference type="SAM" id="Phobius"/>
    </source>
</evidence>
<name>A0A2I0WL39_9ASPA</name>
<dbReference type="GO" id="GO:0036444">
    <property type="term" value="P:calcium import into the mitochondrion"/>
    <property type="evidence" value="ECO:0007669"/>
    <property type="project" value="TreeGrafter"/>
</dbReference>